<gene>
    <name evidence="1" type="ORF">CEXT_330011</name>
</gene>
<evidence type="ECO:0000313" key="2">
    <source>
        <dbReference type="Proteomes" id="UP001054945"/>
    </source>
</evidence>
<name>A0AAV4XH64_CAEEX</name>
<dbReference type="AlphaFoldDB" id="A0AAV4XH64"/>
<reference evidence="1 2" key="1">
    <citation type="submission" date="2021-06" db="EMBL/GenBank/DDBJ databases">
        <title>Caerostris extrusa draft genome.</title>
        <authorList>
            <person name="Kono N."/>
            <person name="Arakawa K."/>
        </authorList>
    </citation>
    <scope>NUCLEOTIDE SEQUENCE [LARGE SCALE GENOMIC DNA]</scope>
</reference>
<protein>
    <submittedName>
        <fullName evidence="1">Uncharacterized protein</fullName>
    </submittedName>
</protein>
<organism evidence="1 2">
    <name type="scientific">Caerostris extrusa</name>
    <name type="common">Bark spider</name>
    <name type="synonym">Caerostris bankana</name>
    <dbReference type="NCBI Taxonomy" id="172846"/>
    <lineage>
        <taxon>Eukaryota</taxon>
        <taxon>Metazoa</taxon>
        <taxon>Ecdysozoa</taxon>
        <taxon>Arthropoda</taxon>
        <taxon>Chelicerata</taxon>
        <taxon>Arachnida</taxon>
        <taxon>Araneae</taxon>
        <taxon>Araneomorphae</taxon>
        <taxon>Entelegynae</taxon>
        <taxon>Araneoidea</taxon>
        <taxon>Araneidae</taxon>
        <taxon>Caerostris</taxon>
    </lineage>
</organism>
<dbReference type="Proteomes" id="UP001054945">
    <property type="component" value="Unassembled WGS sequence"/>
</dbReference>
<comment type="caution">
    <text evidence="1">The sequence shown here is derived from an EMBL/GenBank/DDBJ whole genome shotgun (WGS) entry which is preliminary data.</text>
</comment>
<keyword evidence="2" id="KW-1185">Reference proteome</keyword>
<proteinExistence type="predicted"/>
<dbReference type="EMBL" id="BPLR01000334">
    <property type="protein sequence ID" value="GIY93992.1"/>
    <property type="molecule type" value="Genomic_DNA"/>
</dbReference>
<sequence length="122" mass="13524">MSQLASSESVLADAARPVFTFVNKSHIDVKLPRGSFSRTMLITRAISCTIACGDCSTVAIAFSNWPCSSTRVRDSDGVQQLVFKMPDQLFEKQPLRQRVCRAICRYTARTAHGPPTDRPECN</sequence>
<evidence type="ECO:0000313" key="1">
    <source>
        <dbReference type="EMBL" id="GIY93992.1"/>
    </source>
</evidence>
<accession>A0AAV4XH64</accession>